<dbReference type="InterPro" id="IPR000873">
    <property type="entry name" value="AMP-dep_synth/lig_dom"/>
</dbReference>
<dbReference type="Pfam" id="PF00501">
    <property type="entry name" value="AMP-binding"/>
    <property type="match status" value="1"/>
</dbReference>
<dbReference type="Gene3D" id="3.40.50.12780">
    <property type="entry name" value="N-terminal domain of ligase-like"/>
    <property type="match status" value="1"/>
</dbReference>
<evidence type="ECO:0000259" key="2">
    <source>
        <dbReference type="Pfam" id="PF00501"/>
    </source>
</evidence>
<keyword evidence="5" id="KW-1185">Reference proteome</keyword>
<gene>
    <name evidence="4" type="ORF">GGR24_000894</name>
</gene>
<dbReference type="Pfam" id="PF13193">
    <property type="entry name" value="AMP-binding_C"/>
    <property type="match status" value="1"/>
</dbReference>
<protein>
    <submittedName>
        <fullName evidence="4">Acyl-coenzyme A synthetase/AMP-(Fatty) acid ligase</fullName>
    </submittedName>
</protein>
<proteinExistence type="predicted"/>
<evidence type="ECO:0000256" key="1">
    <source>
        <dbReference type="ARBA" id="ARBA00022598"/>
    </source>
</evidence>
<feature type="domain" description="AMP-binding enzyme C-terminal" evidence="3">
    <location>
        <begin position="431"/>
        <end position="506"/>
    </location>
</feature>
<feature type="domain" description="AMP-dependent synthetase/ligase" evidence="2">
    <location>
        <begin position="28"/>
        <end position="381"/>
    </location>
</feature>
<keyword evidence="1 4" id="KW-0436">Ligase</keyword>
<dbReference type="InterPro" id="IPR042099">
    <property type="entry name" value="ANL_N_sf"/>
</dbReference>
<dbReference type="SUPFAM" id="SSF56801">
    <property type="entry name" value="Acetyl-CoA synthetase-like"/>
    <property type="match status" value="1"/>
</dbReference>
<dbReference type="PANTHER" id="PTHR43352">
    <property type="entry name" value="ACETYL-COA SYNTHETASE"/>
    <property type="match status" value="1"/>
</dbReference>
<dbReference type="AlphaFoldDB" id="A0A7W6CWC5"/>
<dbReference type="GO" id="GO:0016878">
    <property type="term" value="F:acid-thiol ligase activity"/>
    <property type="evidence" value="ECO:0007669"/>
    <property type="project" value="TreeGrafter"/>
</dbReference>
<dbReference type="EMBL" id="JACIDR010000001">
    <property type="protein sequence ID" value="MBB3972261.1"/>
    <property type="molecule type" value="Genomic_DNA"/>
</dbReference>
<dbReference type="InterPro" id="IPR025110">
    <property type="entry name" value="AMP-bd_C"/>
</dbReference>
<evidence type="ECO:0000259" key="3">
    <source>
        <dbReference type="Pfam" id="PF13193"/>
    </source>
</evidence>
<reference evidence="4 5" key="1">
    <citation type="submission" date="2020-08" db="EMBL/GenBank/DDBJ databases">
        <title>Genomic Encyclopedia of Type Strains, Phase IV (KMG-IV): sequencing the most valuable type-strain genomes for metagenomic binning, comparative biology and taxonomic classification.</title>
        <authorList>
            <person name="Goeker M."/>
        </authorList>
    </citation>
    <scope>NUCLEOTIDE SEQUENCE [LARGE SCALE GENOMIC DNA]</scope>
    <source>
        <strain evidence="4 5">DSM 25481</strain>
    </source>
</reference>
<dbReference type="Proteomes" id="UP000528964">
    <property type="component" value="Unassembled WGS sequence"/>
</dbReference>
<comment type="caution">
    <text evidence="4">The sequence shown here is derived from an EMBL/GenBank/DDBJ whole genome shotgun (WGS) entry which is preliminary data.</text>
</comment>
<evidence type="ECO:0000313" key="4">
    <source>
        <dbReference type="EMBL" id="MBB3972261.1"/>
    </source>
</evidence>
<dbReference type="GO" id="GO:0044550">
    <property type="term" value="P:secondary metabolite biosynthetic process"/>
    <property type="evidence" value="ECO:0007669"/>
    <property type="project" value="TreeGrafter"/>
</dbReference>
<dbReference type="RefSeq" id="WP_183394054.1">
    <property type="nucleotide sequence ID" value="NZ_JACIDR010000001.1"/>
</dbReference>
<dbReference type="InterPro" id="IPR020845">
    <property type="entry name" value="AMP-binding_CS"/>
</dbReference>
<dbReference type="PROSITE" id="PS00455">
    <property type="entry name" value="AMP_BINDING"/>
    <property type="match status" value="1"/>
</dbReference>
<sequence>MSAIVTEAPVQSSGPDDAFNLARHCLAENALHRAGRTALIIADGEGGGALRMSFAEVLEAVMRLAGGLAQLNLPPRSRIVIRMGNELDTVLLFFAVIAAGHVAVPTSMMLTTEDVRFVAADAEAAAVALGREAAGEGGFGDALVLRPDDLARLKRAEPLSDFADTAAEEPAYLVYTSGTTGRPKGVLHAHRVALGRRPMHQHWLGLRPGDVMLHAGAFNWTYTLGVGVLDPWSCGATAALARGVSDPAAWPRLIAELGATIFAATPGVYRQIMKRGWTDGLSLPTLRHGVAAGEALAPPLLAEWRQRTGRELYESFGMSEISTFISSGPATPPRAGSAGKPQPGRRIAVLPQEGGTDPLPAGQAGLLAVHRSDPGLMLGYWRRPEEDAAALRGEWFVSGDLVSVDDEGYVWHHGRADDVMNALGYRVSPAEVEAALADHPSVADIGVTEWRPREDLSIIAAFVVLRDGVEADEAGLARQASERLAAYKRPKAFHFVSALPRSANGKLQRRLLAATVPDARSRA</sequence>
<evidence type="ECO:0000313" key="5">
    <source>
        <dbReference type="Proteomes" id="UP000528964"/>
    </source>
</evidence>
<organism evidence="4 5">
    <name type="scientific">Hansschlegelia beijingensis</name>
    <dbReference type="NCBI Taxonomy" id="1133344"/>
    <lineage>
        <taxon>Bacteria</taxon>
        <taxon>Pseudomonadati</taxon>
        <taxon>Pseudomonadota</taxon>
        <taxon>Alphaproteobacteria</taxon>
        <taxon>Hyphomicrobiales</taxon>
        <taxon>Methylopilaceae</taxon>
        <taxon>Hansschlegelia</taxon>
    </lineage>
</organism>
<dbReference type="Gene3D" id="3.30.300.30">
    <property type="match status" value="1"/>
</dbReference>
<dbReference type="PANTHER" id="PTHR43352:SF1">
    <property type="entry name" value="ANTHRANILATE--COA LIGASE"/>
    <property type="match status" value="1"/>
</dbReference>
<name>A0A7W6CWC5_9HYPH</name>
<accession>A0A7W6CWC5</accession>
<dbReference type="InterPro" id="IPR045851">
    <property type="entry name" value="AMP-bd_C_sf"/>
</dbReference>